<evidence type="ECO:0000256" key="2">
    <source>
        <dbReference type="ARBA" id="ARBA00022771"/>
    </source>
</evidence>
<gene>
    <name evidence="7" type="ORF">Cvel_6603</name>
</gene>
<evidence type="ECO:0000313" key="7">
    <source>
        <dbReference type="EMBL" id="CEM42615.1"/>
    </source>
</evidence>
<dbReference type="Pfam" id="PF01753">
    <property type="entry name" value="zf-MYND"/>
    <property type="match status" value="1"/>
</dbReference>
<dbReference type="SUPFAM" id="SSF144232">
    <property type="entry name" value="HIT/MYND zinc finger-like"/>
    <property type="match status" value="1"/>
</dbReference>
<reference evidence="7" key="1">
    <citation type="submission" date="2014-11" db="EMBL/GenBank/DDBJ databases">
        <authorList>
            <person name="Otto D Thomas"/>
            <person name="Naeem Raeece"/>
        </authorList>
    </citation>
    <scope>NUCLEOTIDE SEQUENCE</scope>
</reference>
<dbReference type="EMBL" id="CDMZ01002493">
    <property type="protein sequence ID" value="CEM42615.1"/>
    <property type="molecule type" value="Genomic_DNA"/>
</dbReference>
<dbReference type="VEuPathDB" id="CryptoDB:Cvel_6603"/>
<dbReference type="AlphaFoldDB" id="A0A0G4HEZ7"/>
<sequence length="405" mass="45979">MALVTFTHSCGECTSVEPTERFPGYEQLRGWKFHVMHFESEHLLRVKAAWISPSGQIEVHSSSKMPMTDAQLHLFLKSIAEHAMEKKNVVFAIPVFELWNQECRRKVKSRANEEIQRMMIAIVELVIGTYAPARETEEEFCKKAAEKLMKLPPALRTKITDYCANSLYYLQKIDKGGFVNDPRASIFAKLGQVGLPERPADFKGLVEKAMRLHKEGMLLRQKNKIEECEQKHFEALHLFRAPGWSEEPDIAKDFFKSISIGLMEIYFLLMENIPHPSFPKIPTPRLQAGVARLKALIDDIGICTSEEIEKQCRKEMEQNEREAERQARSGGKSPDPVSSLVPQRQCASCGVKSGPGGKALMSCAGCKSVQYCSKECQKEHWKKTHKRTCGVDRQARDSAKHAANW</sequence>
<dbReference type="Gene3D" id="6.10.140.2220">
    <property type="match status" value="1"/>
</dbReference>
<proteinExistence type="predicted"/>
<protein>
    <recommendedName>
        <fullName evidence="6">MYND-type domain-containing protein</fullName>
    </recommendedName>
</protein>
<dbReference type="InterPro" id="IPR002893">
    <property type="entry name" value="Znf_MYND"/>
</dbReference>
<dbReference type="GO" id="GO:0008270">
    <property type="term" value="F:zinc ion binding"/>
    <property type="evidence" value="ECO:0007669"/>
    <property type="project" value="UniProtKB-KW"/>
</dbReference>
<name>A0A0G4HEZ7_9ALVE</name>
<keyword evidence="1" id="KW-0479">Metal-binding</keyword>
<keyword evidence="2 4" id="KW-0863">Zinc-finger</keyword>
<dbReference type="PROSITE" id="PS01360">
    <property type="entry name" value="ZF_MYND_1"/>
    <property type="match status" value="1"/>
</dbReference>
<evidence type="ECO:0000256" key="1">
    <source>
        <dbReference type="ARBA" id="ARBA00022723"/>
    </source>
</evidence>
<accession>A0A0G4HEZ7</accession>
<organism evidence="7">
    <name type="scientific">Chromera velia CCMP2878</name>
    <dbReference type="NCBI Taxonomy" id="1169474"/>
    <lineage>
        <taxon>Eukaryota</taxon>
        <taxon>Sar</taxon>
        <taxon>Alveolata</taxon>
        <taxon>Colpodellida</taxon>
        <taxon>Chromeraceae</taxon>
        <taxon>Chromera</taxon>
    </lineage>
</organism>
<feature type="region of interest" description="Disordered" evidence="5">
    <location>
        <begin position="314"/>
        <end position="341"/>
    </location>
</feature>
<feature type="compositionally biased region" description="Basic and acidic residues" evidence="5">
    <location>
        <begin position="314"/>
        <end position="327"/>
    </location>
</feature>
<feature type="domain" description="MYND-type" evidence="6">
    <location>
        <begin position="346"/>
        <end position="389"/>
    </location>
</feature>
<evidence type="ECO:0000259" key="6">
    <source>
        <dbReference type="PROSITE" id="PS50865"/>
    </source>
</evidence>
<evidence type="ECO:0000256" key="5">
    <source>
        <dbReference type="SAM" id="MobiDB-lite"/>
    </source>
</evidence>
<keyword evidence="3" id="KW-0862">Zinc</keyword>
<dbReference type="PROSITE" id="PS50865">
    <property type="entry name" value="ZF_MYND_2"/>
    <property type="match status" value="1"/>
</dbReference>
<evidence type="ECO:0000256" key="3">
    <source>
        <dbReference type="ARBA" id="ARBA00022833"/>
    </source>
</evidence>
<evidence type="ECO:0000256" key="4">
    <source>
        <dbReference type="PROSITE-ProRule" id="PRU00134"/>
    </source>
</evidence>